<keyword evidence="3" id="KW-0732">Signal</keyword>
<dbReference type="Pfam" id="PF00657">
    <property type="entry name" value="Lipase_GDSL"/>
    <property type="match status" value="1"/>
</dbReference>
<evidence type="ECO:0000256" key="3">
    <source>
        <dbReference type="SAM" id="SignalP"/>
    </source>
</evidence>
<sequence length="499" mass="55871">MIKTLCVKRSLYSALIGFSFILPSICLADARSELILENNCSTPVEFNVRPRDSSGATIINKKLEPFEYINIGDYTNSEIINYVSTINIDFHSLDSTNDSGSLQYILTNGFTANYADFKNLIGDINIEHQNSDYSYEWHSYTTTLKRRIPIFTVSACKTQIEIRGSKLKDVERILIFGDSLSDYGNLYGYTNGTIPKSIPYNKGMFSNGAVWSDILNNSLKDKIKISNYAVGGATVVFEPSWTDIGLPYTLGTEISSYSVDTGAHDTDKTFAIFFIGANDYLTIDVSQDPSTIPDIAKQVTDKIKVAIQSVKASKTLIIGLPDLSLTPESIEIGNQALLKEVSKLHNEYLKQFADMDDNVDFLSLDEMFNTLINDTDKFNQTYSTNLSPDKIHKSCWLGSYFALNSLLDKKEFYKNLLASNPEIEENDSRQLQLNDMDLNLNVMDKIPLNSDITSAILAAETGTLCANPQEFAFFDKVHPTYQVHKALFKYIASYFGIIS</sequence>
<dbReference type="PANTHER" id="PTHR46020">
    <property type="entry name" value="OSJNBB0059K02.9 PROTEIN"/>
    <property type="match status" value="1"/>
</dbReference>
<feature type="signal peptide" evidence="3">
    <location>
        <begin position="1"/>
        <end position="28"/>
    </location>
</feature>
<dbReference type="GO" id="GO:0006629">
    <property type="term" value="P:lipid metabolic process"/>
    <property type="evidence" value="ECO:0007669"/>
    <property type="project" value="UniProtKB-KW"/>
</dbReference>
<gene>
    <name evidence="4" type="ORF">E3E15_00050</name>
</gene>
<dbReference type="InterPro" id="IPR001087">
    <property type="entry name" value="GDSL"/>
</dbReference>
<evidence type="ECO:0000313" key="4">
    <source>
        <dbReference type="EMBL" id="QIV93837.1"/>
    </source>
</evidence>
<feature type="chain" id="PRO_5027029393" evidence="3">
    <location>
        <begin position="29"/>
        <end position="499"/>
    </location>
</feature>
<dbReference type="InterPro" id="IPR036514">
    <property type="entry name" value="SGNH_hydro_sf"/>
</dbReference>
<dbReference type="AlphaFoldDB" id="A0A6M3HRP1"/>
<dbReference type="KEGG" id="afri:E3E15_00050"/>
<protein>
    <submittedName>
        <fullName evidence="4">GDSL family lipase</fullName>
    </submittedName>
</protein>
<dbReference type="Proteomes" id="UP000503320">
    <property type="component" value="Chromosome"/>
</dbReference>
<dbReference type="RefSeq" id="WP_172106137.1">
    <property type="nucleotide sequence ID" value="NZ_CP038017.1"/>
</dbReference>
<proteinExistence type="predicted"/>
<keyword evidence="1" id="KW-0378">Hydrolase</keyword>
<accession>A0A6M3HRP1</accession>
<evidence type="ECO:0000256" key="1">
    <source>
        <dbReference type="ARBA" id="ARBA00022801"/>
    </source>
</evidence>
<keyword evidence="5" id="KW-1185">Reference proteome</keyword>
<dbReference type="SUPFAM" id="SSF52266">
    <property type="entry name" value="SGNH hydrolase"/>
    <property type="match status" value="1"/>
</dbReference>
<evidence type="ECO:0000313" key="5">
    <source>
        <dbReference type="Proteomes" id="UP000503320"/>
    </source>
</evidence>
<dbReference type="GO" id="GO:0016788">
    <property type="term" value="F:hydrolase activity, acting on ester bonds"/>
    <property type="evidence" value="ECO:0007669"/>
    <property type="project" value="InterPro"/>
</dbReference>
<dbReference type="Gene3D" id="3.40.50.1110">
    <property type="entry name" value="SGNH hydrolase"/>
    <property type="match status" value="1"/>
</dbReference>
<reference evidence="4 5" key="1">
    <citation type="submission" date="2019-03" db="EMBL/GenBank/DDBJ databases">
        <title>Complete Genome Sequence of Allofrancisella frigidaquae Strain SYSU 10HL1970 Isolated from Water-Cooling Systems in China.</title>
        <authorList>
            <person name="Ohrman C."/>
            <person name="Uneklint I."/>
            <person name="Sjodin A."/>
        </authorList>
    </citation>
    <scope>NUCLEOTIDE SEQUENCE [LARGE SCALE GENOMIC DNA]</scope>
    <source>
        <strain evidence="4 5">SYSU 10HL1970</strain>
    </source>
</reference>
<dbReference type="PANTHER" id="PTHR46020:SF4">
    <property type="entry name" value="OS04G0650200 PROTEIN"/>
    <property type="match status" value="1"/>
</dbReference>
<evidence type="ECO:0000256" key="2">
    <source>
        <dbReference type="ARBA" id="ARBA00023098"/>
    </source>
</evidence>
<keyword evidence="2" id="KW-0443">Lipid metabolism</keyword>
<dbReference type="EMBL" id="CP038017">
    <property type="protein sequence ID" value="QIV93837.1"/>
    <property type="molecule type" value="Genomic_DNA"/>
</dbReference>
<name>A0A6M3HRP1_9GAMM</name>
<organism evidence="4 5">
    <name type="scientific">Allofrancisella frigidaquae</name>
    <dbReference type="NCBI Taxonomy" id="1085644"/>
    <lineage>
        <taxon>Bacteria</taxon>
        <taxon>Pseudomonadati</taxon>
        <taxon>Pseudomonadota</taxon>
        <taxon>Gammaproteobacteria</taxon>
        <taxon>Thiotrichales</taxon>
        <taxon>Francisellaceae</taxon>
        <taxon>Allofrancisella</taxon>
    </lineage>
</organism>